<sequence length="271" mass="28477">MEIREHVSALRDAGLRLAEAAALAGPDAPVPTCPGWRVRDLLGHTGGVHRWAAAHVAAARAEPFTDGEQAQFFTAPGDDGLLDWFRAGHAALVRTLEEADPSVTCWTFLRAPTPLAFWARRQAHETTVHRIDAESAAAGVLPPGAPGGTVPGRTAPGGAGGGAPVDPALAADGVDELFDGFLARRRGRLVADPPVSLAVRATDRPTAWTIRVEPGGRTITPGAHDADCVVSGPAAGLYLLLWNRADAEGLDVRGDRDVLALWREKAAITWS</sequence>
<dbReference type="NCBIfam" id="TIGR03083">
    <property type="entry name" value="maleylpyruvate isomerase family mycothiol-dependent enzyme"/>
    <property type="match status" value="1"/>
</dbReference>
<feature type="domain" description="Mycothiol-dependent maleylpyruvate isomerase metal-binding" evidence="3">
    <location>
        <begin position="8"/>
        <end position="133"/>
    </location>
</feature>
<evidence type="ECO:0000259" key="3">
    <source>
        <dbReference type="Pfam" id="PF11716"/>
    </source>
</evidence>
<dbReference type="Proteomes" id="UP000562352">
    <property type="component" value="Unassembled WGS sequence"/>
</dbReference>
<accession>A0A841D4A0</accession>
<dbReference type="InterPro" id="IPR010872">
    <property type="entry name" value="MDMPI_C-term_domain"/>
</dbReference>
<proteinExistence type="predicted"/>
<dbReference type="GO" id="GO:0046872">
    <property type="term" value="F:metal ion binding"/>
    <property type="evidence" value="ECO:0007669"/>
    <property type="project" value="InterPro"/>
</dbReference>
<dbReference type="PANTHER" id="PTHR40758:SF1">
    <property type="entry name" value="CONSERVED PROTEIN"/>
    <property type="match status" value="1"/>
</dbReference>
<dbReference type="AlphaFoldDB" id="A0A841D4A0"/>
<evidence type="ECO:0000313" key="5">
    <source>
        <dbReference type="Proteomes" id="UP000562352"/>
    </source>
</evidence>
<reference evidence="4 5" key="1">
    <citation type="submission" date="2020-08" db="EMBL/GenBank/DDBJ databases">
        <title>Genomic Encyclopedia of Type Strains, Phase III (KMG-III): the genomes of soil and plant-associated and newly described type strains.</title>
        <authorList>
            <person name="Whitman W."/>
        </authorList>
    </citation>
    <scope>NUCLEOTIDE SEQUENCE [LARGE SCALE GENOMIC DNA]</scope>
    <source>
        <strain evidence="4 5">CECT 3303</strain>
    </source>
</reference>
<dbReference type="Gene3D" id="1.20.120.450">
    <property type="entry name" value="dinb family like domain"/>
    <property type="match status" value="1"/>
</dbReference>
<dbReference type="RefSeq" id="WP_184941191.1">
    <property type="nucleotide sequence ID" value="NZ_BAAAWZ010000001.1"/>
</dbReference>
<gene>
    <name evidence="4" type="ORF">FHS22_002501</name>
</gene>
<dbReference type="GO" id="GO:0005886">
    <property type="term" value="C:plasma membrane"/>
    <property type="evidence" value="ECO:0007669"/>
    <property type="project" value="TreeGrafter"/>
</dbReference>
<feature type="domain" description="MDMPI C-terminal" evidence="2">
    <location>
        <begin position="169"/>
        <end position="260"/>
    </location>
</feature>
<dbReference type="InterPro" id="IPR017517">
    <property type="entry name" value="Maleyloyr_isom"/>
</dbReference>
<dbReference type="PANTHER" id="PTHR40758">
    <property type="entry name" value="CONSERVED PROTEIN"/>
    <property type="match status" value="1"/>
</dbReference>
<feature type="region of interest" description="Disordered" evidence="1">
    <location>
        <begin position="139"/>
        <end position="162"/>
    </location>
</feature>
<dbReference type="Pfam" id="PF07398">
    <property type="entry name" value="MDMPI_C"/>
    <property type="match status" value="1"/>
</dbReference>
<evidence type="ECO:0000259" key="2">
    <source>
        <dbReference type="Pfam" id="PF07398"/>
    </source>
</evidence>
<dbReference type="EMBL" id="JACHJJ010000006">
    <property type="protein sequence ID" value="MBB5963227.1"/>
    <property type="molecule type" value="Genomic_DNA"/>
</dbReference>
<feature type="compositionally biased region" description="Gly residues" evidence="1">
    <location>
        <begin position="146"/>
        <end position="162"/>
    </location>
</feature>
<evidence type="ECO:0000313" key="4">
    <source>
        <dbReference type="EMBL" id="MBB5963227.1"/>
    </source>
</evidence>
<dbReference type="Pfam" id="PF11716">
    <property type="entry name" value="MDMPI_N"/>
    <property type="match status" value="1"/>
</dbReference>
<dbReference type="InterPro" id="IPR034660">
    <property type="entry name" value="DinB/YfiT-like"/>
</dbReference>
<keyword evidence="5" id="KW-1185">Reference proteome</keyword>
<comment type="caution">
    <text evidence="4">The sequence shown here is derived from an EMBL/GenBank/DDBJ whole genome shotgun (WGS) entry which is preliminary data.</text>
</comment>
<dbReference type="SUPFAM" id="SSF109854">
    <property type="entry name" value="DinB/YfiT-like putative metalloenzymes"/>
    <property type="match status" value="1"/>
</dbReference>
<dbReference type="InterPro" id="IPR024344">
    <property type="entry name" value="MDMPI_metal-binding"/>
</dbReference>
<evidence type="ECO:0000256" key="1">
    <source>
        <dbReference type="SAM" id="MobiDB-lite"/>
    </source>
</evidence>
<organism evidence="4 5">
    <name type="scientific">Planomonospora venezuelensis</name>
    <dbReference type="NCBI Taxonomy" id="1999"/>
    <lineage>
        <taxon>Bacteria</taxon>
        <taxon>Bacillati</taxon>
        <taxon>Actinomycetota</taxon>
        <taxon>Actinomycetes</taxon>
        <taxon>Streptosporangiales</taxon>
        <taxon>Streptosporangiaceae</taxon>
        <taxon>Planomonospora</taxon>
    </lineage>
</organism>
<protein>
    <submittedName>
        <fullName evidence="4">Uncharacterized protein (TIGR03083 family)</fullName>
    </submittedName>
</protein>
<name>A0A841D4A0_PLAVE</name>